<name>A0A6L5XGR5_9BACT</name>
<keyword evidence="4" id="KW-0812">Transmembrane</keyword>
<feature type="coiled-coil region" evidence="2">
    <location>
        <begin position="909"/>
        <end position="936"/>
    </location>
</feature>
<dbReference type="RefSeq" id="WP_154328101.1">
    <property type="nucleotide sequence ID" value="NZ_CP045696.1"/>
</dbReference>
<feature type="domain" description="Phage tail tape measure protein" evidence="5">
    <location>
        <begin position="202"/>
        <end position="384"/>
    </location>
</feature>
<dbReference type="EMBL" id="VULT01000029">
    <property type="protein sequence ID" value="MSS18673.1"/>
    <property type="molecule type" value="Genomic_DNA"/>
</dbReference>
<dbReference type="PANTHER" id="PTHR37813:SF1">
    <property type="entry name" value="FELS-2 PROPHAGE PROTEIN"/>
    <property type="match status" value="1"/>
</dbReference>
<dbReference type="NCBIfam" id="TIGR01760">
    <property type="entry name" value="tape_meas_TP901"/>
    <property type="match status" value="1"/>
</dbReference>
<feature type="region of interest" description="Disordered" evidence="3">
    <location>
        <begin position="760"/>
        <end position="840"/>
    </location>
</feature>
<evidence type="ECO:0000313" key="7">
    <source>
        <dbReference type="Proteomes" id="UP000483362"/>
    </source>
</evidence>
<evidence type="ECO:0000256" key="4">
    <source>
        <dbReference type="SAM" id="Phobius"/>
    </source>
</evidence>
<feature type="coiled-coil region" evidence="2">
    <location>
        <begin position="564"/>
        <end position="602"/>
    </location>
</feature>
<feature type="compositionally biased region" description="Basic and acidic residues" evidence="3">
    <location>
        <begin position="805"/>
        <end position="840"/>
    </location>
</feature>
<reference evidence="6 7" key="1">
    <citation type="submission" date="2019-08" db="EMBL/GenBank/DDBJ databases">
        <title>In-depth cultivation of the pig gut microbiome towards novel bacterial diversity and tailored functional studies.</title>
        <authorList>
            <person name="Wylensek D."/>
            <person name="Hitch T.C.A."/>
            <person name="Clavel T."/>
        </authorList>
    </citation>
    <scope>NUCLEOTIDE SEQUENCE [LARGE SCALE GENOMIC DNA]</scope>
    <source>
        <strain evidence="6 7">Oil-RF-744-WCA-WT-10</strain>
    </source>
</reference>
<feature type="coiled-coil region" evidence="2">
    <location>
        <begin position="116"/>
        <end position="143"/>
    </location>
</feature>
<sequence length="1445" mass="159519">MPDISTQATVSVDVNNQPAGRKIAELENKMDSLIAKKKQFEAAGDQKGLASVQKEINKVSRQLDNARTASARCQAALAKLNEASPKELRFTLKQLKQDLDHMERGSKAWKAHVEAIKRVKAEIRAVDDEMREHEGLLSRLNRKVNEWGMSIASAAAAFTGLVFTARQAVQAYADMEAEMANVRKFTGMTTDEVGKLNEAFKGMDTRTSREDLNKLAQEAGRLGLQSQEDVLGFVKAADQINVALDDLGEGATLTLSKLTDIFGDKQRLGVEQSLLAVGSVVNELSQNCTASAPYLTDFAQRLAGVGKQANMTIPELMGFAAVLDSQGQAVEMSATALSQLIMTLFQDPAKIAKATGMDLQAFSKVLKEDTNEALLMLLSRLHELGNISVLAPVFDAMGTDGARASAVIAALAGNIDMVKQQQQAANVAFKEGTSVTKEYNVQNNTVQAQLDKAKKGFHEMAVELGQKLAPAMKYAITGTSAMMRVLSATISFISEYAGTIISTATAIGVYTAYVNAAVIADQLKVFWNNMLVASFKRLWAVIAANPWGAVIAALGVVIGLLIDHNRGLNEAKAAEEALNDVRDQARKKIVDEQTELEILIAAANDTSQSYKNQKAAVDKLNKTIPGFNGKIDATTRAFSSSKQALDDYINSLIRLYEVEGAKEKFKELGKERAGYVMEKKEIEKEIEDEKARQREQNAQIAKNPYNYSTTQSSTPPPIASIQTSNAATLRGLESRLDRVNNKLKYTNAAMQALKDEYGKDWYRQDTGRPASPRSNIAPTGGSGGSGSGGSGGSHGGGGGSTFTSPDEKAEKKAEAERKKKEREARAAQRKKEQDAAKAKRLADRVAKQEYQQALKDTVEDRAKAETEALQLYKSGELGYYEYLDRMAKIEEEFWNSRLDTYEAFGKAESDDYAKDAQKLEQAKTKHEQQMTQIQITAAQQRRDQAKLDAEMEFYNPDNKEAFHNQRWLNDRRAKLEIDYLQEVLKIHKEGSKEWLDAEKALDKAVKEEELRQRKQQEEDLAAWLYIYSQQGAIDRMNAELAVVDELHKQGIIKEKEAEEAKAAIRRKYRDEVNSKTGTKAPNQDFTDAKDDYDLQLKALEDAHNQGLIDQEDYESRKWQIVQNYHNKIVQLISGQGNEWATMVTTLVETWKSAFENLGSTLPEKLKSIGDMAAATFAVMNAGIKSYTDYANASRDLEVKKVEKSYDAQIEAAGNNEKKRKKLEEQKQKDVAAIKTKYDRRAMAMEMAQAVASTAMAAINAYASAAKIPAIGYIIAPVAASMALAAGAMQIATIRKQHQVQQMGYYEGGFTGHDGNSHREVGVVHANEFVANHQAVANPELLPVLRLIDQAQRNNTVGSLTSEDVSRALGQGAILGDMTAAQQRTAAREDRSMQLVAASMEQQTAAINELNSRLADGIESFMVMDGERGFDRTWQRYQRMRDNPRR</sequence>
<dbReference type="Proteomes" id="UP000483362">
    <property type="component" value="Unassembled WGS sequence"/>
</dbReference>
<keyword evidence="2" id="KW-0175">Coiled coil</keyword>
<keyword evidence="4" id="KW-1133">Transmembrane helix</keyword>
<organism evidence="6 7">
    <name type="scientific">Sodaliphilus pleomorphus</name>
    <dbReference type="NCBI Taxonomy" id="2606626"/>
    <lineage>
        <taxon>Bacteria</taxon>
        <taxon>Pseudomonadati</taxon>
        <taxon>Bacteroidota</taxon>
        <taxon>Bacteroidia</taxon>
        <taxon>Bacteroidales</taxon>
        <taxon>Muribaculaceae</taxon>
        <taxon>Sodaliphilus</taxon>
    </lineage>
</organism>
<feature type="compositionally biased region" description="Gly residues" evidence="3">
    <location>
        <begin position="780"/>
        <end position="800"/>
    </location>
</feature>
<dbReference type="Pfam" id="PF10145">
    <property type="entry name" value="PhageMin_Tail"/>
    <property type="match status" value="1"/>
</dbReference>
<keyword evidence="1" id="KW-1188">Viral release from host cell</keyword>
<keyword evidence="4" id="KW-0472">Membrane</keyword>
<comment type="caution">
    <text evidence="6">The sequence shown here is derived from an EMBL/GenBank/DDBJ whole genome shotgun (WGS) entry which is preliminary data.</text>
</comment>
<evidence type="ECO:0000313" key="6">
    <source>
        <dbReference type="EMBL" id="MSS18673.1"/>
    </source>
</evidence>
<evidence type="ECO:0000256" key="3">
    <source>
        <dbReference type="SAM" id="MobiDB-lite"/>
    </source>
</evidence>
<keyword evidence="7" id="KW-1185">Reference proteome</keyword>
<gene>
    <name evidence="6" type="ORF">FYJ29_13040</name>
</gene>
<accession>A0A6L5XGR5</accession>
<evidence type="ECO:0000256" key="1">
    <source>
        <dbReference type="ARBA" id="ARBA00022612"/>
    </source>
</evidence>
<evidence type="ECO:0000259" key="5">
    <source>
        <dbReference type="Pfam" id="PF10145"/>
    </source>
</evidence>
<dbReference type="InterPro" id="IPR010090">
    <property type="entry name" value="Phage_tape_meas"/>
</dbReference>
<dbReference type="PANTHER" id="PTHR37813">
    <property type="entry name" value="FELS-2 PROPHAGE PROTEIN"/>
    <property type="match status" value="1"/>
</dbReference>
<evidence type="ECO:0000256" key="2">
    <source>
        <dbReference type="SAM" id="Coils"/>
    </source>
</evidence>
<proteinExistence type="predicted"/>
<feature type="coiled-coil region" evidence="2">
    <location>
        <begin position="23"/>
        <end position="83"/>
    </location>
</feature>
<protein>
    <submittedName>
        <fullName evidence="6">Phage tail tape measure protein</fullName>
    </submittedName>
</protein>
<feature type="coiled-coil region" evidence="2">
    <location>
        <begin position="729"/>
        <end position="756"/>
    </location>
</feature>
<feature type="transmembrane region" description="Helical" evidence="4">
    <location>
        <begin position="538"/>
        <end position="562"/>
    </location>
</feature>
<feature type="region of interest" description="Disordered" evidence="3">
    <location>
        <begin position="690"/>
        <end position="720"/>
    </location>
</feature>
<feature type="compositionally biased region" description="Polar residues" evidence="3">
    <location>
        <begin position="696"/>
        <end position="713"/>
    </location>
</feature>